<keyword evidence="7 9" id="KW-0808">Transferase</keyword>
<comment type="function">
    <text evidence="9">Catalyzes the first step in the biosynthesis of NAD from nicotinic acid, the ATP-dependent synthesis of beta-nicotinate D-ribonucleotide from nicotinate and 5-phospho-D-ribose 1-phosphate.</text>
</comment>
<evidence type="ECO:0000259" key="10">
    <source>
        <dbReference type="Pfam" id="PF04095"/>
    </source>
</evidence>
<evidence type="ECO:0000256" key="2">
    <source>
        <dbReference type="ARBA" id="ARBA00010897"/>
    </source>
</evidence>
<protein>
    <recommendedName>
        <fullName evidence="3 9">Nicotinate phosphoribosyltransferase</fullName>
        <ecNumber evidence="3 9">6.3.4.21</ecNumber>
    </recommendedName>
</protein>
<name>A0A9D1SJS8_9FIRM</name>
<evidence type="ECO:0000256" key="7">
    <source>
        <dbReference type="ARBA" id="ARBA00022679"/>
    </source>
</evidence>
<dbReference type="GO" id="GO:0004516">
    <property type="term" value="F:nicotinate phosphoribosyltransferase activity"/>
    <property type="evidence" value="ECO:0007669"/>
    <property type="project" value="UniProtKB-UniRule"/>
</dbReference>
<dbReference type="SUPFAM" id="SSF54675">
    <property type="entry name" value="Nicotinate/Quinolinate PRTase N-terminal domain-like"/>
    <property type="match status" value="1"/>
</dbReference>
<dbReference type="FunFam" id="3.20.20.70:FF:000076">
    <property type="entry name" value="Nicotinate phosphoribosyltransferase"/>
    <property type="match status" value="1"/>
</dbReference>
<reference evidence="13" key="2">
    <citation type="journal article" date="2021" name="PeerJ">
        <title>Extensive microbial diversity within the chicken gut microbiome revealed by metagenomics and culture.</title>
        <authorList>
            <person name="Gilroy R."/>
            <person name="Ravi A."/>
            <person name="Getino M."/>
            <person name="Pursley I."/>
            <person name="Horton D.L."/>
            <person name="Alikhan N.F."/>
            <person name="Baker D."/>
            <person name="Gharbi K."/>
            <person name="Hall N."/>
            <person name="Watson M."/>
            <person name="Adriaenssens E.M."/>
            <person name="Foster-Nyarko E."/>
            <person name="Jarju S."/>
            <person name="Secka A."/>
            <person name="Antonio M."/>
            <person name="Oren A."/>
            <person name="Chaudhuri R.R."/>
            <person name="La Ragione R."/>
            <person name="Hildebrand F."/>
            <person name="Pallen M.J."/>
        </authorList>
    </citation>
    <scope>NUCLEOTIDE SEQUENCE</scope>
    <source>
        <strain evidence="13">9366</strain>
    </source>
</reference>
<reference evidence="13" key="1">
    <citation type="submission" date="2020-10" db="EMBL/GenBank/DDBJ databases">
        <authorList>
            <person name="Gilroy R."/>
        </authorList>
    </citation>
    <scope>NUCLEOTIDE SEQUENCE</scope>
    <source>
        <strain evidence="13">9366</strain>
    </source>
</reference>
<dbReference type="Gene3D" id="3.20.20.70">
    <property type="entry name" value="Aldolase class I"/>
    <property type="match status" value="1"/>
</dbReference>
<comment type="caution">
    <text evidence="13">The sequence shown here is derived from an EMBL/GenBank/DDBJ whole genome shotgun (WGS) entry which is preliminary data.</text>
</comment>
<dbReference type="NCBIfam" id="NF009131">
    <property type="entry name" value="PRK12484.1"/>
    <property type="match status" value="1"/>
</dbReference>
<dbReference type="InterPro" id="IPR007229">
    <property type="entry name" value="Nic_PRibTrfase-Fam"/>
</dbReference>
<dbReference type="AlphaFoldDB" id="A0A9D1SJS8"/>
<dbReference type="Pfam" id="PF17767">
    <property type="entry name" value="NAPRTase_N"/>
    <property type="match status" value="1"/>
</dbReference>
<comment type="PTM">
    <text evidence="9">Transiently phosphorylated on a His residue during the reaction cycle. Phosphorylation strongly increases the affinity for substrates and increases the rate of nicotinate D-ribonucleotide production. Dephosphorylation regenerates the low-affinity form of the enzyme, leading to product release.</text>
</comment>
<evidence type="ECO:0000313" key="13">
    <source>
        <dbReference type="EMBL" id="HIU62227.1"/>
    </source>
</evidence>
<gene>
    <name evidence="13" type="ORF">IAB07_00475</name>
</gene>
<dbReference type="NCBIfam" id="TIGR01513">
    <property type="entry name" value="NAPRTase_put"/>
    <property type="match status" value="1"/>
</dbReference>
<sequence length="472" mass="52350">MRDLTLLTDLYQLTMLNGYSKTGQKDKIAVFDVFYRGVNNNYAIACGLQQVIDYINELRFSDDDIAYLRSLGIFDEEFLTLLKNFKFTGDIYAVREGDVVFPQEPILTVKARLFEAQLIETAILCILNHQTLIATKASKIVHETKKGSVAEFGLRRAQGPDAAIYGARAAMVAGCASTSNVLAGKMFGVPVSGTHSHSWVMSFPSEYEAFKAYSRIYPDACMLLVDTYDTLHSGVPNAIKVFKELIAEGHKPVGIRLDSGDLAYLSREARRMLDEAGLKEVKICASGDLDEKVVQSLAAQGACIDTWGIGTKLITSEDCPSLGGVYKLAAIEDEKGNMVPKLKKSDTPGKITNPGEKKIVRFFDNKTGEAIADLIALKEENFVGLDKVEIFHPVYTWKKKTLTDFTAKELMVPVFVGGKQVYTSPSVMEIAAYHARQFAAFNDGYKRILNPHIFKVDLSKKLFDLKQELINN</sequence>
<dbReference type="PANTHER" id="PTHR11098">
    <property type="entry name" value="NICOTINATE PHOSPHORIBOSYLTRANSFERASE"/>
    <property type="match status" value="1"/>
</dbReference>
<dbReference type="SUPFAM" id="SSF51690">
    <property type="entry name" value="Nicotinate/Quinolinate PRTase C-terminal domain-like"/>
    <property type="match status" value="1"/>
</dbReference>
<dbReference type="NCBIfam" id="NF006695">
    <property type="entry name" value="PRK09243.1-2"/>
    <property type="match status" value="1"/>
</dbReference>
<organism evidence="13 14">
    <name type="scientific">Candidatus Caccalectryoclostridium excrementigallinarum</name>
    <dbReference type="NCBI Taxonomy" id="2840710"/>
    <lineage>
        <taxon>Bacteria</taxon>
        <taxon>Bacillati</taxon>
        <taxon>Bacillota</taxon>
        <taxon>Clostridia</taxon>
        <taxon>Christensenellales</taxon>
        <taxon>Christensenellaceae</taxon>
        <taxon>Christensenellaceae incertae sedis</taxon>
        <taxon>Candidatus Caccalectryoclostridium</taxon>
    </lineage>
</organism>
<evidence type="ECO:0000256" key="5">
    <source>
        <dbReference type="ARBA" id="ARBA00022598"/>
    </source>
</evidence>
<feature type="domain" description="Nicotinate phosphoribosyltransferase N-terminal" evidence="11">
    <location>
        <begin position="6"/>
        <end position="128"/>
    </location>
</feature>
<evidence type="ECO:0000259" key="11">
    <source>
        <dbReference type="Pfam" id="PF17767"/>
    </source>
</evidence>
<dbReference type="GO" id="GO:0047280">
    <property type="term" value="F:nicotinamide phosphoribosyltransferase activity"/>
    <property type="evidence" value="ECO:0007669"/>
    <property type="project" value="UniProtKB-ARBA"/>
</dbReference>
<evidence type="ECO:0000256" key="3">
    <source>
        <dbReference type="ARBA" id="ARBA00013236"/>
    </source>
</evidence>
<dbReference type="Proteomes" id="UP000824145">
    <property type="component" value="Unassembled WGS sequence"/>
</dbReference>
<comment type="similarity">
    <text evidence="2 9">Belongs to the NAPRTase family.</text>
</comment>
<dbReference type="InterPro" id="IPR013785">
    <property type="entry name" value="Aldolase_TIM"/>
</dbReference>
<evidence type="ECO:0000259" key="12">
    <source>
        <dbReference type="Pfam" id="PF17956"/>
    </source>
</evidence>
<keyword evidence="4" id="KW-0597">Phosphoprotein</keyword>
<proteinExistence type="inferred from homology"/>
<evidence type="ECO:0000313" key="14">
    <source>
        <dbReference type="Proteomes" id="UP000824145"/>
    </source>
</evidence>
<dbReference type="PANTHER" id="PTHR11098:SF1">
    <property type="entry name" value="NICOTINATE PHOSPHORIBOSYLTRANSFERASE"/>
    <property type="match status" value="1"/>
</dbReference>
<dbReference type="InterPro" id="IPR006405">
    <property type="entry name" value="Nic_PRibTrfase_pncB"/>
</dbReference>
<dbReference type="EMBL" id="DVNJ01000001">
    <property type="protein sequence ID" value="HIU62227.1"/>
    <property type="molecule type" value="Genomic_DNA"/>
</dbReference>
<dbReference type="InterPro" id="IPR036068">
    <property type="entry name" value="Nicotinate_pribotase-like_C"/>
</dbReference>
<dbReference type="CDD" id="cd01570">
    <property type="entry name" value="NAPRTase_A"/>
    <property type="match status" value="1"/>
</dbReference>
<dbReference type="PIRSF" id="PIRSF000484">
    <property type="entry name" value="NAPRT"/>
    <property type="match status" value="1"/>
</dbReference>
<dbReference type="EC" id="6.3.4.21" evidence="3 9"/>
<keyword evidence="5 9" id="KW-0436">Ligase</keyword>
<dbReference type="Gene3D" id="3.20.140.10">
    <property type="entry name" value="nicotinate phosphoribosyltransferase"/>
    <property type="match status" value="1"/>
</dbReference>
<comment type="catalytic activity">
    <reaction evidence="8 9">
        <text>5-phospho-alpha-D-ribose 1-diphosphate + nicotinate + ATP + H2O = nicotinate beta-D-ribonucleotide + ADP + phosphate + diphosphate</text>
        <dbReference type="Rhea" id="RHEA:36163"/>
        <dbReference type="ChEBI" id="CHEBI:15377"/>
        <dbReference type="ChEBI" id="CHEBI:30616"/>
        <dbReference type="ChEBI" id="CHEBI:32544"/>
        <dbReference type="ChEBI" id="CHEBI:33019"/>
        <dbReference type="ChEBI" id="CHEBI:43474"/>
        <dbReference type="ChEBI" id="CHEBI:57502"/>
        <dbReference type="ChEBI" id="CHEBI:58017"/>
        <dbReference type="ChEBI" id="CHEBI:456216"/>
        <dbReference type="EC" id="6.3.4.21"/>
    </reaction>
</comment>
<evidence type="ECO:0000256" key="4">
    <source>
        <dbReference type="ARBA" id="ARBA00022553"/>
    </source>
</evidence>
<dbReference type="GO" id="GO:0005829">
    <property type="term" value="C:cytosol"/>
    <property type="evidence" value="ECO:0007669"/>
    <property type="project" value="TreeGrafter"/>
</dbReference>
<keyword evidence="6 9" id="KW-0662">Pyridine nucleotide biosynthesis</keyword>
<dbReference type="Pfam" id="PF17956">
    <property type="entry name" value="NAPRTase_C"/>
    <property type="match status" value="1"/>
</dbReference>
<evidence type="ECO:0000256" key="6">
    <source>
        <dbReference type="ARBA" id="ARBA00022642"/>
    </source>
</evidence>
<dbReference type="InterPro" id="IPR041525">
    <property type="entry name" value="N/Namide_PRibTrfase"/>
</dbReference>
<dbReference type="InterPro" id="IPR040727">
    <property type="entry name" value="NAPRTase_N"/>
</dbReference>
<evidence type="ECO:0000256" key="1">
    <source>
        <dbReference type="ARBA" id="ARBA00004952"/>
    </source>
</evidence>
<evidence type="ECO:0000256" key="9">
    <source>
        <dbReference type="RuleBase" id="RU365100"/>
    </source>
</evidence>
<feature type="domain" description="Nicotinate/nicotinamide phosphoribosyltransferase" evidence="10">
    <location>
        <begin position="149"/>
        <end position="318"/>
    </location>
</feature>
<feature type="domain" description="Nicotinate phosphoribosyltransferase C-terminal" evidence="12">
    <location>
        <begin position="357"/>
        <end position="466"/>
    </location>
</feature>
<dbReference type="InterPro" id="IPR041619">
    <property type="entry name" value="NAPRTase_C"/>
</dbReference>
<dbReference type="Pfam" id="PF04095">
    <property type="entry name" value="NAPRTase"/>
    <property type="match status" value="1"/>
</dbReference>
<dbReference type="GO" id="GO:0034355">
    <property type="term" value="P:NAD+ biosynthetic process via the salvage pathway"/>
    <property type="evidence" value="ECO:0007669"/>
    <property type="project" value="TreeGrafter"/>
</dbReference>
<keyword evidence="13" id="KW-0328">Glycosyltransferase</keyword>
<accession>A0A9D1SJS8</accession>
<comment type="pathway">
    <text evidence="1 9">Cofactor biosynthesis; NAD(+) biosynthesis; nicotinate D-ribonucleotide from nicotinate: step 1/1.</text>
</comment>
<evidence type="ECO:0000256" key="8">
    <source>
        <dbReference type="ARBA" id="ARBA00048668"/>
    </source>
</evidence>